<proteinExistence type="predicted"/>
<feature type="transmembrane region" description="Helical" evidence="1">
    <location>
        <begin position="18"/>
        <end position="35"/>
    </location>
</feature>
<reference evidence="2 3" key="1">
    <citation type="submission" date="2016-10" db="EMBL/GenBank/DDBJ databases">
        <authorList>
            <person name="de Groot N.N."/>
        </authorList>
    </citation>
    <scope>NUCLEOTIDE SEQUENCE [LARGE SCALE GENOMIC DNA]</scope>
    <source>
        <strain evidence="2 3">DSM 25232</strain>
    </source>
</reference>
<protein>
    <submittedName>
        <fullName evidence="2">Immunity protein 17</fullName>
    </submittedName>
</protein>
<keyword evidence="1" id="KW-1133">Transmembrane helix</keyword>
<dbReference type="EMBL" id="FOAB01000004">
    <property type="protein sequence ID" value="SEL49005.1"/>
    <property type="molecule type" value="Genomic_DNA"/>
</dbReference>
<dbReference type="Pfam" id="PF15562">
    <property type="entry name" value="Imm17"/>
    <property type="match status" value="1"/>
</dbReference>
<keyword evidence="3" id="KW-1185">Reference proteome</keyword>
<keyword evidence="1" id="KW-0812">Transmembrane</keyword>
<evidence type="ECO:0000313" key="2">
    <source>
        <dbReference type="EMBL" id="SEL49005.1"/>
    </source>
</evidence>
<dbReference type="STRING" id="1038014.SAMN04487910_2614"/>
<keyword evidence="1" id="KW-0472">Membrane</keyword>
<dbReference type="Proteomes" id="UP000198521">
    <property type="component" value="Unassembled WGS sequence"/>
</dbReference>
<sequence length="87" mass="10214">MEKILNNVKDFFTEFPEFIYLIIGIVFLVLFIGTVKNKNWAIDPESGNQRMFYNMFGHKTFRVFIGVVYILGTVAGFCGFFMYFTKK</sequence>
<evidence type="ECO:0000256" key="1">
    <source>
        <dbReference type="SAM" id="Phobius"/>
    </source>
</evidence>
<organism evidence="2 3">
    <name type="scientific">Aquimarina amphilecti</name>
    <dbReference type="NCBI Taxonomy" id="1038014"/>
    <lineage>
        <taxon>Bacteria</taxon>
        <taxon>Pseudomonadati</taxon>
        <taxon>Bacteroidota</taxon>
        <taxon>Flavobacteriia</taxon>
        <taxon>Flavobacteriales</taxon>
        <taxon>Flavobacteriaceae</taxon>
        <taxon>Aquimarina</taxon>
    </lineage>
</organism>
<name>A0A1H7QN07_AQUAM</name>
<dbReference type="AlphaFoldDB" id="A0A1H7QN07"/>
<feature type="transmembrane region" description="Helical" evidence="1">
    <location>
        <begin position="60"/>
        <end position="84"/>
    </location>
</feature>
<gene>
    <name evidence="2" type="ORF">SAMN04487910_2614</name>
</gene>
<evidence type="ECO:0000313" key="3">
    <source>
        <dbReference type="Proteomes" id="UP000198521"/>
    </source>
</evidence>
<accession>A0A1H7QN07</accession>
<dbReference type="RefSeq" id="WP_170837072.1">
    <property type="nucleotide sequence ID" value="NZ_FOAB01000004.1"/>
</dbReference>
<dbReference type="InterPro" id="IPR029087">
    <property type="entry name" value="Imm17"/>
</dbReference>